<dbReference type="KEGG" id="bcig:AB162_424"/>
<keyword evidence="3" id="KW-1185">Reference proteome</keyword>
<evidence type="ECO:0000313" key="2">
    <source>
        <dbReference type="EMBL" id="AKZ66012.1"/>
    </source>
</evidence>
<gene>
    <name evidence="2" type="ORF">AB162_424</name>
</gene>
<dbReference type="NCBIfam" id="NF003842">
    <property type="entry name" value="PRK05421.1-4"/>
    <property type="match status" value="1"/>
</dbReference>
<dbReference type="Pfam" id="PF03372">
    <property type="entry name" value="Exo_endo_phos"/>
    <property type="match status" value="1"/>
</dbReference>
<feature type="domain" description="Endonuclease/exonuclease/phosphatase" evidence="1">
    <location>
        <begin position="31"/>
        <end position="236"/>
    </location>
</feature>
<evidence type="ECO:0000313" key="3">
    <source>
        <dbReference type="Proteomes" id="UP000056466"/>
    </source>
</evidence>
<dbReference type="GO" id="GO:0003824">
    <property type="term" value="F:catalytic activity"/>
    <property type="evidence" value="ECO:0007669"/>
    <property type="project" value="InterPro"/>
</dbReference>
<dbReference type="AlphaFoldDB" id="A0A0K2BLE1"/>
<proteinExistence type="predicted"/>
<dbReference type="EMBL" id="CP011787">
    <property type="protein sequence ID" value="AKZ66012.1"/>
    <property type="molecule type" value="Genomic_DNA"/>
</dbReference>
<dbReference type="NCBIfam" id="NF003841">
    <property type="entry name" value="PRK05421.1-3"/>
    <property type="match status" value="1"/>
</dbReference>
<protein>
    <recommendedName>
        <fullName evidence="1">Endonuclease/exonuclease/phosphatase domain-containing protein</fullName>
    </recommendedName>
</protein>
<accession>A0A0K2BLE1</accession>
<dbReference type="Proteomes" id="UP000056466">
    <property type="component" value="Chromosome"/>
</dbReference>
<sequence length="245" mass="28227">MHNVPPILYDNQQTLSKLEVPLLGSHILRVMVWNIFKQQRANWLSILHKFKNKTQLVLLQEAQTTPELMKFATSNYLSADKVPAIIFPQYSSGVMTLSTAYPVYCYPLREREPLLRIDKSALITIYPIYDKQSIMVINIHAVNFCVGINVYSKQLGPIGEHIIKHTGPVIMAGDFNAWSRKRMLALYKFAETMRLQEVNFINDQRTKVFGRPLDFIFYRNIKVNEASVLVTKASDHNPLLVAFQK</sequence>
<dbReference type="OrthoDB" id="9793162at2"/>
<dbReference type="InterPro" id="IPR005135">
    <property type="entry name" value="Endo/exonuclease/phosphatase"/>
</dbReference>
<reference evidence="2 3" key="1">
    <citation type="submission" date="2015-06" db="EMBL/GenBank/DDBJ databases">
        <title>Lineage-specific patterns of genome deterioration in obligate symbionts.</title>
        <authorList>
            <person name="Bennett G.M."/>
            <person name="McCutcheon J.P."/>
            <person name="McDonald B.R."/>
            <person name="Moran N.A."/>
        </authorList>
    </citation>
    <scope>NUCLEOTIDE SEQUENCE [LARGE SCALE GENOMIC DNA]</scope>
    <source>
        <strain evidence="2 3">B-GSS</strain>
    </source>
</reference>
<dbReference type="RefSeq" id="WP_053097061.1">
    <property type="nucleotide sequence ID" value="NZ_CP011787.1"/>
</dbReference>
<dbReference type="PATRIC" id="fig|186490.8.peg.400"/>
<evidence type="ECO:0000259" key="1">
    <source>
        <dbReference type="Pfam" id="PF03372"/>
    </source>
</evidence>
<dbReference type="InterPro" id="IPR036691">
    <property type="entry name" value="Endo/exonu/phosph_ase_sf"/>
</dbReference>
<dbReference type="NCBIfam" id="NF003840">
    <property type="entry name" value="PRK05421.1-2"/>
    <property type="match status" value="1"/>
</dbReference>
<dbReference type="NCBIfam" id="NF003839">
    <property type="entry name" value="PRK05421.1-1"/>
    <property type="match status" value="1"/>
</dbReference>
<organism evidence="2 3">
    <name type="scientific">Candidatus Palibaumannia cicadellinicola</name>
    <dbReference type="NCBI Taxonomy" id="186490"/>
    <lineage>
        <taxon>Bacteria</taxon>
        <taxon>Pseudomonadati</taxon>
        <taxon>Pseudomonadota</taxon>
        <taxon>Gammaproteobacteria</taxon>
        <taxon>Candidatus Palibaumannia</taxon>
    </lineage>
</organism>
<name>A0A0K2BLE1_9GAMM</name>
<dbReference type="Gene3D" id="3.60.10.10">
    <property type="entry name" value="Endonuclease/exonuclease/phosphatase"/>
    <property type="match status" value="1"/>
</dbReference>
<dbReference type="SUPFAM" id="SSF56219">
    <property type="entry name" value="DNase I-like"/>
    <property type="match status" value="1"/>
</dbReference>